<dbReference type="Pfam" id="PF13412">
    <property type="entry name" value="HTH_24"/>
    <property type="match status" value="1"/>
</dbReference>
<organism evidence="3 4">
    <name type="scientific">Caldithrix abyssi DSM 13497</name>
    <dbReference type="NCBI Taxonomy" id="880073"/>
    <lineage>
        <taxon>Bacteria</taxon>
        <taxon>Pseudomonadati</taxon>
        <taxon>Calditrichota</taxon>
        <taxon>Calditrichia</taxon>
        <taxon>Calditrichales</taxon>
        <taxon>Calditrichaceae</taxon>
        <taxon>Caldithrix</taxon>
    </lineage>
</organism>
<name>H1XSK6_CALAY</name>
<dbReference type="CDD" id="cd23763">
    <property type="entry name" value="ASKHA_ATPase_ROK"/>
    <property type="match status" value="1"/>
</dbReference>
<reference evidence="3 4" key="1">
    <citation type="submission" date="2011-09" db="EMBL/GenBank/DDBJ databases">
        <title>The permanent draft genome of Caldithrix abyssi DSM 13497.</title>
        <authorList>
            <consortium name="US DOE Joint Genome Institute (JGI-PGF)"/>
            <person name="Lucas S."/>
            <person name="Han J."/>
            <person name="Lapidus A."/>
            <person name="Bruce D."/>
            <person name="Goodwin L."/>
            <person name="Pitluck S."/>
            <person name="Peters L."/>
            <person name="Kyrpides N."/>
            <person name="Mavromatis K."/>
            <person name="Ivanova N."/>
            <person name="Mikhailova N."/>
            <person name="Chertkov O."/>
            <person name="Detter J.C."/>
            <person name="Tapia R."/>
            <person name="Han C."/>
            <person name="Land M."/>
            <person name="Hauser L."/>
            <person name="Markowitz V."/>
            <person name="Cheng J.-F."/>
            <person name="Hugenholtz P."/>
            <person name="Woyke T."/>
            <person name="Wu D."/>
            <person name="Spring S."/>
            <person name="Brambilla E."/>
            <person name="Klenk H.-P."/>
            <person name="Eisen J.A."/>
        </authorList>
    </citation>
    <scope>NUCLEOTIDE SEQUENCE [LARGE SCALE GENOMIC DNA]</scope>
    <source>
        <strain evidence="3 4">DSM 13497</strain>
    </source>
</reference>
<accession>H1XSK6</accession>
<evidence type="ECO:0000313" key="5">
    <source>
        <dbReference type="Proteomes" id="UP000183868"/>
    </source>
</evidence>
<evidence type="ECO:0000313" key="4">
    <source>
        <dbReference type="Proteomes" id="UP000004671"/>
    </source>
</evidence>
<gene>
    <name evidence="2" type="ORF">Cabys_1815</name>
    <name evidence="3" type="ORF">Calab_2947</name>
</gene>
<reference evidence="2 5" key="2">
    <citation type="submission" date="2016-11" db="EMBL/GenBank/DDBJ databases">
        <title>Genomic analysis of Caldithrix abyssi and proposal of a novel bacterial phylum Caldithrichaeota.</title>
        <authorList>
            <person name="Kublanov I."/>
            <person name="Sigalova O."/>
            <person name="Gavrilov S."/>
            <person name="Lebedinsky A."/>
            <person name="Ivanova N."/>
            <person name="Daum C."/>
            <person name="Reddy T."/>
            <person name="Klenk H.P."/>
            <person name="Goker M."/>
            <person name="Reva O."/>
            <person name="Miroshnichenko M."/>
            <person name="Kyprides N."/>
            <person name="Woyke T."/>
            <person name="Gelfand M."/>
        </authorList>
    </citation>
    <scope>NUCLEOTIDE SEQUENCE [LARGE SCALE GENOMIC DNA]</scope>
    <source>
        <strain evidence="2 5">LF13</strain>
    </source>
</reference>
<protein>
    <submittedName>
        <fullName evidence="3">ROK family protein</fullName>
    </submittedName>
    <submittedName>
        <fullName evidence="2">Sugar kinase of the NBD/HSP70 family, may containing an N-terminal HTH domain</fullName>
    </submittedName>
</protein>
<dbReference type="OrthoDB" id="9796533at2"/>
<evidence type="ECO:0000313" key="3">
    <source>
        <dbReference type="EMBL" id="EHO42554.1"/>
    </source>
</evidence>
<dbReference type="KEGG" id="caby:Cabys_1815"/>
<dbReference type="PANTHER" id="PTHR18964">
    <property type="entry name" value="ROK (REPRESSOR, ORF, KINASE) FAMILY"/>
    <property type="match status" value="1"/>
</dbReference>
<comment type="similarity">
    <text evidence="1">Belongs to the ROK (NagC/XylR) family.</text>
</comment>
<dbReference type="PaxDb" id="880073-Calab_2947"/>
<dbReference type="SUPFAM" id="SSF46785">
    <property type="entry name" value="Winged helix' DNA-binding domain"/>
    <property type="match status" value="1"/>
</dbReference>
<dbReference type="InterPro" id="IPR043129">
    <property type="entry name" value="ATPase_NBD"/>
</dbReference>
<dbReference type="InterPro" id="IPR036390">
    <property type="entry name" value="WH_DNA-bd_sf"/>
</dbReference>
<dbReference type="STRING" id="880073.Cabys_1815"/>
<dbReference type="Proteomes" id="UP000183868">
    <property type="component" value="Chromosome"/>
</dbReference>
<dbReference type="RefSeq" id="WP_006929911.1">
    <property type="nucleotide sequence ID" value="NZ_CM001402.1"/>
</dbReference>
<dbReference type="eggNOG" id="COG1940">
    <property type="taxonomic scope" value="Bacteria"/>
</dbReference>
<proteinExistence type="inferred from homology"/>
<dbReference type="HOGENOM" id="CLU_036604_13_1_0"/>
<keyword evidence="4" id="KW-1185">Reference proteome</keyword>
<dbReference type="AlphaFoldDB" id="H1XSK6"/>
<dbReference type="Gene3D" id="3.30.420.40">
    <property type="match status" value="2"/>
</dbReference>
<keyword evidence="2" id="KW-0418">Kinase</keyword>
<dbReference type="PANTHER" id="PTHR18964:SF149">
    <property type="entry name" value="BIFUNCTIONAL UDP-N-ACETYLGLUCOSAMINE 2-EPIMERASE_N-ACETYLMANNOSAMINE KINASE"/>
    <property type="match status" value="1"/>
</dbReference>
<dbReference type="EMBL" id="CP018099">
    <property type="protein sequence ID" value="APF18564.1"/>
    <property type="molecule type" value="Genomic_DNA"/>
</dbReference>
<dbReference type="Pfam" id="PF00480">
    <property type="entry name" value="ROK"/>
    <property type="match status" value="1"/>
</dbReference>
<dbReference type="InParanoid" id="H1XSK6"/>
<dbReference type="Gene3D" id="1.10.10.10">
    <property type="entry name" value="Winged helix-like DNA-binding domain superfamily/Winged helix DNA-binding domain"/>
    <property type="match status" value="1"/>
</dbReference>
<dbReference type="InterPro" id="IPR000600">
    <property type="entry name" value="ROK"/>
</dbReference>
<dbReference type="Proteomes" id="UP000004671">
    <property type="component" value="Chromosome"/>
</dbReference>
<evidence type="ECO:0000313" key="2">
    <source>
        <dbReference type="EMBL" id="APF18564.1"/>
    </source>
</evidence>
<dbReference type="SUPFAM" id="SSF53067">
    <property type="entry name" value="Actin-like ATPase domain"/>
    <property type="match status" value="1"/>
</dbReference>
<evidence type="ECO:0000256" key="1">
    <source>
        <dbReference type="ARBA" id="ARBA00006479"/>
    </source>
</evidence>
<keyword evidence="2" id="KW-0808">Transferase</keyword>
<dbReference type="GO" id="GO:0016301">
    <property type="term" value="F:kinase activity"/>
    <property type="evidence" value="ECO:0007669"/>
    <property type="project" value="UniProtKB-KW"/>
</dbReference>
<sequence>MFKKADTQLIKLLNEIQILNLIRNEGPIARIEVARRVHMSKVAVFDIINRLVEAGFVIDVGKGESTSRGGKRPSLVKLNPENHYVIGIVFKRREIQIALANIEAELLNFTKFKMRVGSLPESVLDKIFAKIEWLLKDSGIKAEQIISIGIGIPGLIDYEKGKLRFADTLRGWDDVPLVEIFSQRYNVPVFIENDVKVISLAESILGAGKEKSNIVCVWVGEGVGAGLIINNQLLQGHSGGAGEIGYLELDRFCELAQRLPNLYKGQKYIGDILSDAYLEEVILSRLSGRGDLKRMNFPRILKSKSFFPEIKDILDEFAYLLGMACSILIKVINPELLILSGRVVEHNDYLFQKVVDQIQARAGEVPFFSTEIVKGALGERASLRGAIVMALQVIFETRTVATKHEF</sequence>
<dbReference type="InterPro" id="IPR036388">
    <property type="entry name" value="WH-like_DNA-bd_sf"/>
</dbReference>
<dbReference type="EMBL" id="CM001402">
    <property type="protein sequence ID" value="EHO42554.1"/>
    <property type="molecule type" value="Genomic_DNA"/>
</dbReference>
<dbReference type="FunCoup" id="H1XSK6">
    <property type="interactions" value="240"/>
</dbReference>